<dbReference type="RefSeq" id="WP_004623168.1">
    <property type="nucleotide sequence ID" value="NZ_AORV01000009.1"/>
</dbReference>
<comment type="caution">
    <text evidence="4">The sequence shown here is derived from an EMBL/GenBank/DDBJ whole genome shotgun (WGS) entry which is preliminary data.</text>
</comment>
<dbReference type="AlphaFoldDB" id="S0FUK6"/>
<organism evidence="4 5">
    <name type="scientific">Ruminiclostridium cellobioparum subsp. termitidis CT1112</name>
    <dbReference type="NCBI Taxonomy" id="1195236"/>
    <lineage>
        <taxon>Bacteria</taxon>
        <taxon>Bacillati</taxon>
        <taxon>Bacillota</taxon>
        <taxon>Clostridia</taxon>
        <taxon>Eubacteriales</taxon>
        <taxon>Oscillospiraceae</taxon>
        <taxon>Ruminiclostridium</taxon>
    </lineage>
</organism>
<accession>S0FUK6</accession>
<proteinExistence type="predicted"/>
<dbReference type="eggNOG" id="COG1309">
    <property type="taxonomic scope" value="Bacteria"/>
</dbReference>
<evidence type="ECO:0000259" key="3">
    <source>
        <dbReference type="PROSITE" id="PS50977"/>
    </source>
</evidence>
<gene>
    <name evidence="4" type="ORF">CTER_5496</name>
</gene>
<evidence type="ECO:0000256" key="1">
    <source>
        <dbReference type="ARBA" id="ARBA00023125"/>
    </source>
</evidence>
<evidence type="ECO:0000313" key="4">
    <source>
        <dbReference type="EMBL" id="EMS74001.1"/>
    </source>
</evidence>
<dbReference type="PROSITE" id="PS50977">
    <property type="entry name" value="HTH_TETR_2"/>
    <property type="match status" value="1"/>
</dbReference>
<evidence type="ECO:0000256" key="2">
    <source>
        <dbReference type="PROSITE-ProRule" id="PRU00335"/>
    </source>
</evidence>
<keyword evidence="5" id="KW-1185">Reference proteome</keyword>
<dbReference type="Pfam" id="PF00440">
    <property type="entry name" value="TetR_N"/>
    <property type="match status" value="1"/>
</dbReference>
<dbReference type="SUPFAM" id="SSF46689">
    <property type="entry name" value="Homeodomain-like"/>
    <property type="match status" value="1"/>
</dbReference>
<dbReference type="GO" id="GO:0003677">
    <property type="term" value="F:DNA binding"/>
    <property type="evidence" value="ECO:0007669"/>
    <property type="project" value="UniProtKB-UniRule"/>
</dbReference>
<protein>
    <submittedName>
        <fullName evidence="4">Transcriptional regulator</fullName>
    </submittedName>
</protein>
<dbReference type="Proteomes" id="UP000014155">
    <property type="component" value="Unassembled WGS sequence"/>
</dbReference>
<sequence length="217" mass="24710">MPKVHEDYAANKRNFIIKCANEAFLEKPLYQITMRDIIVKTGFSQGTIYRYYSNVDEIFLDSVNRSTPPDVLETAIGHLFSLDKKEADIVFESINAMGDYIKKLQNTVGGKILFGILVLYAFDQQKKESVLQRLIFRQSLDNAQSRIIGYIRQNIEKGVFKPIIPLEEIIRFTQAAVDGISTDTAIQSIEDRSETYISEMFATLAKAILYFLGTAEE</sequence>
<name>S0FUK6_RUMCE</name>
<dbReference type="EMBL" id="AORV01000009">
    <property type="protein sequence ID" value="EMS74001.1"/>
    <property type="molecule type" value="Genomic_DNA"/>
</dbReference>
<dbReference type="InterPro" id="IPR001647">
    <property type="entry name" value="HTH_TetR"/>
</dbReference>
<dbReference type="PATRIC" id="fig|1195236.3.peg.297"/>
<dbReference type="STRING" id="1195236.CTER_5496"/>
<feature type="domain" description="HTH tetR-type" evidence="3">
    <location>
        <begin position="10"/>
        <end position="70"/>
    </location>
</feature>
<evidence type="ECO:0000313" key="5">
    <source>
        <dbReference type="Proteomes" id="UP000014155"/>
    </source>
</evidence>
<dbReference type="InterPro" id="IPR009057">
    <property type="entry name" value="Homeodomain-like_sf"/>
</dbReference>
<reference evidence="4 5" key="1">
    <citation type="journal article" date="2013" name="Genome Announc.">
        <title>Draft Genome Sequence of the Cellulolytic, Mesophilic, Anaerobic Bacterium Clostridium termitidis Strain CT1112 (DSM 5398).</title>
        <authorList>
            <person name="Lal S."/>
            <person name="Ramachandran U."/>
            <person name="Zhang X."/>
            <person name="Munir R."/>
            <person name="Sparling R."/>
            <person name="Levin D.B."/>
        </authorList>
    </citation>
    <scope>NUCLEOTIDE SEQUENCE [LARGE SCALE GENOMIC DNA]</scope>
    <source>
        <strain evidence="4 5">CT1112</strain>
    </source>
</reference>
<feature type="DNA-binding region" description="H-T-H motif" evidence="2">
    <location>
        <begin position="33"/>
        <end position="52"/>
    </location>
</feature>
<dbReference type="Gene3D" id="1.10.357.10">
    <property type="entry name" value="Tetracycline Repressor, domain 2"/>
    <property type="match status" value="1"/>
</dbReference>
<dbReference type="Gene3D" id="1.10.10.60">
    <property type="entry name" value="Homeodomain-like"/>
    <property type="match status" value="1"/>
</dbReference>
<keyword evidence="1 2" id="KW-0238">DNA-binding</keyword>